<keyword evidence="2" id="KW-0472">Membrane</keyword>
<dbReference type="EMBL" id="JBHTHR010000005">
    <property type="protein sequence ID" value="MFD0799815.1"/>
    <property type="molecule type" value="Genomic_DNA"/>
</dbReference>
<feature type="compositionally biased region" description="Basic and acidic residues" evidence="1">
    <location>
        <begin position="195"/>
        <end position="212"/>
    </location>
</feature>
<gene>
    <name evidence="3" type="ORF">ACFQZU_00570</name>
</gene>
<organism evidence="3 4">
    <name type="scientific">Streptomonospora algeriensis</name>
    <dbReference type="NCBI Taxonomy" id="995084"/>
    <lineage>
        <taxon>Bacteria</taxon>
        <taxon>Bacillati</taxon>
        <taxon>Actinomycetota</taxon>
        <taxon>Actinomycetes</taxon>
        <taxon>Streptosporangiales</taxon>
        <taxon>Nocardiopsidaceae</taxon>
        <taxon>Streptomonospora</taxon>
    </lineage>
</organism>
<proteinExistence type="predicted"/>
<reference evidence="4" key="1">
    <citation type="journal article" date="2019" name="Int. J. Syst. Evol. Microbiol.">
        <title>The Global Catalogue of Microorganisms (GCM) 10K type strain sequencing project: providing services to taxonomists for standard genome sequencing and annotation.</title>
        <authorList>
            <consortium name="The Broad Institute Genomics Platform"/>
            <consortium name="The Broad Institute Genome Sequencing Center for Infectious Disease"/>
            <person name="Wu L."/>
            <person name="Ma J."/>
        </authorList>
    </citation>
    <scope>NUCLEOTIDE SEQUENCE [LARGE SCALE GENOMIC DNA]</scope>
    <source>
        <strain evidence="4">CCUG 63369</strain>
    </source>
</reference>
<evidence type="ECO:0000313" key="4">
    <source>
        <dbReference type="Proteomes" id="UP001596956"/>
    </source>
</evidence>
<keyword evidence="2" id="KW-0812">Transmembrane</keyword>
<sequence length="220" mass="22696">MAAALAVYGFPGWGFNPPMNTRALRLAGDAGTEAVALNTSGLCVGIAVAGVLGGSAVALHGGTGAAVAAAAIGLVALGAMGVSVRLFPALPGIPTRCPTAEAAVPVVMATSIDAAGTGADLVGCRVRGRRRKETPIVLGEPGESCGGGHRTALRALGKRGAPRVLNVFWIARRVDRGGEISRDHRRTTIVHCSTRGKERPRGESDRGREASWRRITRVRH</sequence>
<keyword evidence="4" id="KW-1185">Reference proteome</keyword>
<keyword evidence="2" id="KW-1133">Transmembrane helix</keyword>
<evidence type="ECO:0000256" key="1">
    <source>
        <dbReference type="SAM" id="MobiDB-lite"/>
    </source>
</evidence>
<name>A0ABW3B9J6_9ACTN</name>
<feature type="transmembrane region" description="Helical" evidence="2">
    <location>
        <begin position="66"/>
        <end position="87"/>
    </location>
</feature>
<evidence type="ECO:0008006" key="5">
    <source>
        <dbReference type="Google" id="ProtNLM"/>
    </source>
</evidence>
<dbReference type="Proteomes" id="UP001596956">
    <property type="component" value="Unassembled WGS sequence"/>
</dbReference>
<evidence type="ECO:0000313" key="3">
    <source>
        <dbReference type="EMBL" id="MFD0799815.1"/>
    </source>
</evidence>
<comment type="caution">
    <text evidence="3">The sequence shown here is derived from an EMBL/GenBank/DDBJ whole genome shotgun (WGS) entry which is preliminary data.</text>
</comment>
<feature type="transmembrane region" description="Helical" evidence="2">
    <location>
        <begin position="38"/>
        <end position="59"/>
    </location>
</feature>
<evidence type="ECO:0000256" key="2">
    <source>
        <dbReference type="SAM" id="Phobius"/>
    </source>
</evidence>
<feature type="region of interest" description="Disordered" evidence="1">
    <location>
        <begin position="194"/>
        <end position="220"/>
    </location>
</feature>
<protein>
    <recommendedName>
        <fullName evidence="5">Major facilitator superfamily (MFS) profile domain-containing protein</fullName>
    </recommendedName>
</protein>
<accession>A0ABW3B9J6</accession>